<name>A0A2S1LRW9_9FLAO</name>
<dbReference type="Proteomes" id="UP000244677">
    <property type="component" value="Chromosome"/>
</dbReference>
<gene>
    <name evidence="1" type="ORF">FK004_14690</name>
</gene>
<organism evidence="1 2">
    <name type="scientific">Flavobacterium kingsejongi</name>
    <dbReference type="NCBI Taxonomy" id="1678728"/>
    <lineage>
        <taxon>Bacteria</taxon>
        <taxon>Pseudomonadati</taxon>
        <taxon>Bacteroidota</taxon>
        <taxon>Flavobacteriia</taxon>
        <taxon>Flavobacteriales</taxon>
        <taxon>Flavobacteriaceae</taxon>
        <taxon>Flavobacterium</taxon>
    </lineage>
</organism>
<evidence type="ECO:0000313" key="2">
    <source>
        <dbReference type="Proteomes" id="UP000244677"/>
    </source>
</evidence>
<evidence type="ECO:0000313" key="1">
    <source>
        <dbReference type="EMBL" id="AWG26386.1"/>
    </source>
</evidence>
<dbReference type="EMBL" id="CP020919">
    <property type="protein sequence ID" value="AWG26386.1"/>
    <property type="molecule type" value="Genomic_DNA"/>
</dbReference>
<accession>A0A2S1LRW9</accession>
<dbReference type="AlphaFoldDB" id="A0A2S1LRW9"/>
<dbReference type="KEGG" id="fki:FK004_14690"/>
<proteinExistence type="predicted"/>
<keyword evidence="2" id="KW-1185">Reference proteome</keyword>
<protein>
    <submittedName>
        <fullName evidence="1">Uncharacterized protein</fullName>
    </submittedName>
</protein>
<sequence length="97" mass="11276">MNISCITSITRAQLHNPKNKLPYDTAYHYHCFSFLAIKKNIASLFFYGAYYTDVLYKNLKKYSVFNSILAMKLQAKEEHTVSFSNSHDLNVTELQTK</sequence>
<reference evidence="1 2" key="1">
    <citation type="submission" date="2017-04" db="EMBL/GenBank/DDBJ databases">
        <title>Complete genome sequence of Flavobacterium kingsejong AJ004.</title>
        <authorList>
            <person name="Lee P.C."/>
        </authorList>
    </citation>
    <scope>NUCLEOTIDE SEQUENCE [LARGE SCALE GENOMIC DNA]</scope>
    <source>
        <strain evidence="1 2">AJ004</strain>
    </source>
</reference>